<evidence type="ECO:0000256" key="2">
    <source>
        <dbReference type="ARBA" id="ARBA00022692"/>
    </source>
</evidence>
<dbReference type="AlphaFoldDB" id="A0A9Q1HDI0"/>
<evidence type="ECO:0000313" key="6">
    <source>
        <dbReference type="EMBL" id="KAJ8041308.1"/>
    </source>
</evidence>
<proteinExistence type="predicted"/>
<dbReference type="GO" id="GO:0016020">
    <property type="term" value="C:membrane"/>
    <property type="evidence" value="ECO:0007669"/>
    <property type="project" value="UniProtKB-SubCell"/>
</dbReference>
<keyword evidence="2 5" id="KW-0812">Transmembrane</keyword>
<evidence type="ECO:0000313" key="7">
    <source>
        <dbReference type="Proteomes" id="UP001152320"/>
    </source>
</evidence>
<reference evidence="6" key="1">
    <citation type="submission" date="2021-10" db="EMBL/GenBank/DDBJ databases">
        <title>Tropical sea cucumber genome reveals ecological adaptation and Cuvierian tubules defense mechanism.</title>
        <authorList>
            <person name="Chen T."/>
        </authorList>
    </citation>
    <scope>NUCLEOTIDE SEQUENCE</scope>
    <source>
        <strain evidence="6">Nanhai2018</strain>
        <tissue evidence="6">Muscle</tissue>
    </source>
</reference>
<evidence type="ECO:0000256" key="3">
    <source>
        <dbReference type="ARBA" id="ARBA00022989"/>
    </source>
</evidence>
<dbReference type="Gene3D" id="1.20.1740.10">
    <property type="entry name" value="Amino acid/polyamine transporter I"/>
    <property type="match status" value="1"/>
</dbReference>
<sequence length="100" mass="10601">MESVILTKQVTLLDCIVLMVGSMIGSGIFVAPKGVLENTGSVGWSLIVWLCCGILSTLGALCYAELGASIPKTGGDYNGFVWTCLCFPESVVVNYLYQNG</sequence>
<dbReference type="InterPro" id="IPR002293">
    <property type="entry name" value="AA/rel_permease1"/>
</dbReference>
<keyword evidence="7" id="KW-1185">Reference proteome</keyword>
<feature type="transmembrane region" description="Helical" evidence="5">
    <location>
        <begin position="12"/>
        <end position="31"/>
    </location>
</feature>
<keyword evidence="4 5" id="KW-0472">Membrane</keyword>
<comment type="subcellular location">
    <subcellularLocation>
        <location evidence="1">Membrane</location>
        <topology evidence="1">Multi-pass membrane protein</topology>
    </subcellularLocation>
</comment>
<evidence type="ECO:0000256" key="5">
    <source>
        <dbReference type="SAM" id="Phobius"/>
    </source>
</evidence>
<protein>
    <submittedName>
        <fullName evidence="6">Cystine/glutamate transporter</fullName>
    </submittedName>
</protein>
<keyword evidence="3 5" id="KW-1133">Transmembrane helix</keyword>
<dbReference type="Proteomes" id="UP001152320">
    <property type="component" value="Chromosome 5"/>
</dbReference>
<dbReference type="OrthoDB" id="10062876at2759"/>
<evidence type="ECO:0000256" key="1">
    <source>
        <dbReference type="ARBA" id="ARBA00004141"/>
    </source>
</evidence>
<name>A0A9Q1HDI0_HOLLE</name>
<dbReference type="PANTHER" id="PTHR11785">
    <property type="entry name" value="AMINO ACID TRANSPORTER"/>
    <property type="match status" value="1"/>
</dbReference>
<dbReference type="PANTHER" id="PTHR11785:SF375">
    <property type="entry name" value="AMINO ACID TRANSPORTER"/>
    <property type="match status" value="1"/>
</dbReference>
<dbReference type="Pfam" id="PF13520">
    <property type="entry name" value="AA_permease_2"/>
    <property type="match status" value="1"/>
</dbReference>
<organism evidence="6 7">
    <name type="scientific">Holothuria leucospilota</name>
    <name type="common">Black long sea cucumber</name>
    <name type="synonym">Mertensiothuria leucospilota</name>
    <dbReference type="NCBI Taxonomy" id="206669"/>
    <lineage>
        <taxon>Eukaryota</taxon>
        <taxon>Metazoa</taxon>
        <taxon>Echinodermata</taxon>
        <taxon>Eleutherozoa</taxon>
        <taxon>Echinozoa</taxon>
        <taxon>Holothuroidea</taxon>
        <taxon>Aspidochirotacea</taxon>
        <taxon>Aspidochirotida</taxon>
        <taxon>Holothuriidae</taxon>
        <taxon>Holothuria</taxon>
    </lineage>
</organism>
<dbReference type="InterPro" id="IPR050598">
    <property type="entry name" value="AminoAcid_Transporter"/>
</dbReference>
<evidence type="ECO:0000256" key="4">
    <source>
        <dbReference type="ARBA" id="ARBA00023136"/>
    </source>
</evidence>
<comment type="caution">
    <text evidence="6">The sequence shown here is derived from an EMBL/GenBank/DDBJ whole genome shotgun (WGS) entry which is preliminary data.</text>
</comment>
<dbReference type="EMBL" id="JAIZAY010000005">
    <property type="protein sequence ID" value="KAJ8041308.1"/>
    <property type="molecule type" value="Genomic_DNA"/>
</dbReference>
<dbReference type="GO" id="GO:0015179">
    <property type="term" value="F:L-amino acid transmembrane transporter activity"/>
    <property type="evidence" value="ECO:0007669"/>
    <property type="project" value="TreeGrafter"/>
</dbReference>
<gene>
    <name evidence="6" type="ORF">HOLleu_12093</name>
</gene>
<accession>A0A9Q1HDI0</accession>
<feature type="transmembrane region" description="Helical" evidence="5">
    <location>
        <begin position="43"/>
        <end position="64"/>
    </location>
</feature>